<dbReference type="CDD" id="cd02520">
    <property type="entry name" value="Glucosylceramide_synthase"/>
    <property type="match status" value="1"/>
</dbReference>
<dbReference type="GO" id="GO:0006679">
    <property type="term" value="P:glucosylceramide biosynthetic process"/>
    <property type="evidence" value="ECO:0007669"/>
    <property type="project" value="TreeGrafter"/>
</dbReference>
<dbReference type="STRING" id="1855383.SAMN05216548_101442"/>
<evidence type="ECO:0000313" key="11">
    <source>
        <dbReference type="Proteomes" id="UP000199647"/>
    </source>
</evidence>
<keyword evidence="8 9" id="KW-0472">Membrane</keyword>
<accession>A0A1H9AJX9</accession>
<dbReference type="OrthoDB" id="9814255at2"/>
<dbReference type="InterPro" id="IPR017835">
    <property type="entry name" value="Hopen-assoc_HpnI"/>
</dbReference>
<dbReference type="NCBIfam" id="TIGR03472">
    <property type="entry name" value="HpnI"/>
    <property type="match status" value="1"/>
</dbReference>
<feature type="transmembrane region" description="Helical" evidence="9">
    <location>
        <begin position="289"/>
        <end position="310"/>
    </location>
</feature>
<keyword evidence="11" id="KW-1185">Reference proteome</keyword>
<evidence type="ECO:0000256" key="4">
    <source>
        <dbReference type="ARBA" id="ARBA00022676"/>
    </source>
</evidence>
<evidence type="ECO:0000256" key="9">
    <source>
        <dbReference type="SAM" id="Phobius"/>
    </source>
</evidence>
<evidence type="ECO:0000256" key="8">
    <source>
        <dbReference type="ARBA" id="ARBA00023136"/>
    </source>
</evidence>
<keyword evidence="6 9" id="KW-0812">Transmembrane</keyword>
<evidence type="ECO:0000256" key="6">
    <source>
        <dbReference type="ARBA" id="ARBA00022692"/>
    </source>
</evidence>
<name>A0A1H9AJX9_9HYPH</name>
<dbReference type="EMBL" id="FOFG01000001">
    <property type="protein sequence ID" value="SEP76693.1"/>
    <property type="molecule type" value="Genomic_DNA"/>
</dbReference>
<dbReference type="PANTHER" id="PTHR12726">
    <property type="entry name" value="CERAMIDE GLUCOSYLTRANSFERASE"/>
    <property type="match status" value="1"/>
</dbReference>
<feature type="transmembrane region" description="Helical" evidence="9">
    <location>
        <begin position="6"/>
        <end position="32"/>
    </location>
</feature>
<keyword evidence="5 10" id="KW-0808">Transferase</keyword>
<reference evidence="10 11" key="1">
    <citation type="submission" date="2016-10" db="EMBL/GenBank/DDBJ databases">
        <authorList>
            <person name="de Groot N.N."/>
        </authorList>
    </citation>
    <scope>NUCLEOTIDE SEQUENCE [LARGE SCALE GENOMIC DNA]</scope>
    <source>
        <strain evidence="10 11">A52C2</strain>
    </source>
</reference>
<keyword evidence="7 9" id="KW-1133">Transmembrane helix</keyword>
<dbReference type="InterPro" id="IPR029044">
    <property type="entry name" value="Nucleotide-diphossugar_trans"/>
</dbReference>
<dbReference type="AlphaFoldDB" id="A0A1H9AJX9"/>
<organism evidence="10 11">
    <name type="scientific">Faunimonas pinastri</name>
    <dbReference type="NCBI Taxonomy" id="1855383"/>
    <lineage>
        <taxon>Bacteria</taxon>
        <taxon>Pseudomonadati</taxon>
        <taxon>Pseudomonadota</taxon>
        <taxon>Alphaproteobacteria</taxon>
        <taxon>Hyphomicrobiales</taxon>
        <taxon>Afifellaceae</taxon>
        <taxon>Faunimonas</taxon>
    </lineage>
</organism>
<dbReference type="PANTHER" id="PTHR12726:SF0">
    <property type="entry name" value="CERAMIDE GLUCOSYLTRANSFERASE"/>
    <property type="match status" value="1"/>
</dbReference>
<dbReference type="SUPFAM" id="SSF53448">
    <property type="entry name" value="Nucleotide-diphospho-sugar transferases"/>
    <property type="match status" value="1"/>
</dbReference>
<protein>
    <submittedName>
        <fullName evidence="10">Ceramide glucosyltransferase</fullName>
    </submittedName>
</protein>
<evidence type="ECO:0000256" key="3">
    <source>
        <dbReference type="ARBA" id="ARBA00004991"/>
    </source>
</evidence>
<dbReference type="GO" id="GO:0016020">
    <property type="term" value="C:membrane"/>
    <property type="evidence" value="ECO:0007669"/>
    <property type="project" value="UniProtKB-SubCell"/>
</dbReference>
<feature type="transmembrane region" description="Helical" evidence="9">
    <location>
        <begin position="322"/>
        <end position="343"/>
    </location>
</feature>
<dbReference type="Gene3D" id="3.90.550.10">
    <property type="entry name" value="Spore Coat Polysaccharide Biosynthesis Protein SpsA, Chain A"/>
    <property type="match status" value="1"/>
</dbReference>
<dbReference type="Proteomes" id="UP000199647">
    <property type="component" value="Unassembled WGS sequence"/>
</dbReference>
<sequence length="411" mass="44592">MSRSMAWLASLSFWLSVLCLVVAGIGSLYLALSAVLVWRFRRDEPPAPAVFPAVSILKPLHLDEPGLFDNLRSFCEQDYPAAVQIVLGVQDAADPVIAIVRELQRRFPERRLDLVVSDRQHGRNRKVSNLINIGEAAVHEVLVLSDSDIAVEPDYLRRVVSELSQPGVKGVTCLYHGLPIGGFWARLSALAVDTHFLPNVVTGVSLGMANPCMGSTVAFTRPSLEAIGGFRPLADSLADDYELGERLRQLGGRVAVPGLAVGHVSSEHTANELWHHELRWQRTIRSVDPAGHAGSFLTHPLPFALFGWFLGTQTAFGGADVAVWPGGALCLLAICCRMAIGCAGARRFNLRHHQILLVPFRDLLSFGLFVASFFGKTVRWKSDAFLVSGGTLTQAGADRSDADVVSSSSLL</sequence>
<dbReference type="Pfam" id="PF13506">
    <property type="entry name" value="Glyco_transf_21"/>
    <property type="match status" value="1"/>
</dbReference>
<dbReference type="GO" id="GO:0008120">
    <property type="term" value="F:ceramide glucosyltransferase activity"/>
    <property type="evidence" value="ECO:0007669"/>
    <property type="project" value="TreeGrafter"/>
</dbReference>
<proteinExistence type="predicted"/>
<comment type="pathway">
    <text evidence="3">Sphingolipid metabolism.</text>
</comment>
<evidence type="ECO:0000313" key="10">
    <source>
        <dbReference type="EMBL" id="SEP76693.1"/>
    </source>
</evidence>
<comment type="subcellular location">
    <subcellularLocation>
        <location evidence="1">Membrane</location>
        <topology evidence="1">Multi-pass membrane protein</topology>
    </subcellularLocation>
</comment>
<evidence type="ECO:0000256" key="1">
    <source>
        <dbReference type="ARBA" id="ARBA00004141"/>
    </source>
</evidence>
<evidence type="ECO:0000256" key="5">
    <source>
        <dbReference type="ARBA" id="ARBA00022679"/>
    </source>
</evidence>
<gene>
    <name evidence="10" type="ORF">SAMN05216548_101442</name>
</gene>
<comment type="pathway">
    <text evidence="2">Lipid metabolism; sphingolipid metabolism.</text>
</comment>
<evidence type="ECO:0000256" key="7">
    <source>
        <dbReference type="ARBA" id="ARBA00022989"/>
    </source>
</evidence>
<dbReference type="InterPro" id="IPR025993">
    <property type="entry name" value="Ceramide_glucosylTrfase"/>
</dbReference>
<evidence type="ECO:0000256" key="2">
    <source>
        <dbReference type="ARBA" id="ARBA00004760"/>
    </source>
</evidence>
<dbReference type="RefSeq" id="WP_092494930.1">
    <property type="nucleotide sequence ID" value="NZ_FOFG01000001.1"/>
</dbReference>
<keyword evidence="4" id="KW-0328">Glycosyltransferase</keyword>